<evidence type="ECO:0000313" key="2">
    <source>
        <dbReference type="Proteomes" id="UP000031307"/>
    </source>
</evidence>
<gene>
    <name evidence="1" type="ORF">DB43_ES00010</name>
</gene>
<dbReference type="RefSeq" id="WP_237753896.1">
    <property type="nucleotide sequence ID" value="NZ_JSAM01000037.1"/>
</dbReference>
<dbReference type="PATRIC" id="fig|83552.4.peg.667"/>
<dbReference type="EMBL" id="JSAM01000037">
    <property type="protein sequence ID" value="KIA78127.1"/>
    <property type="molecule type" value="Genomic_DNA"/>
</dbReference>
<organism evidence="1 2">
    <name type="scientific">Parachlamydia acanthamoebae</name>
    <dbReference type="NCBI Taxonomy" id="83552"/>
    <lineage>
        <taxon>Bacteria</taxon>
        <taxon>Pseudomonadati</taxon>
        <taxon>Chlamydiota</taxon>
        <taxon>Chlamydiia</taxon>
        <taxon>Parachlamydiales</taxon>
        <taxon>Parachlamydiaceae</taxon>
        <taxon>Parachlamydia</taxon>
    </lineage>
</organism>
<comment type="caution">
    <text evidence="1">The sequence shown here is derived from an EMBL/GenBank/DDBJ whole genome shotgun (WGS) entry which is preliminary data.</text>
</comment>
<accession>A0A0C1EAL9</accession>
<proteinExistence type="predicted"/>
<protein>
    <submittedName>
        <fullName evidence="1">Uncharacterized protein</fullName>
    </submittedName>
</protein>
<reference evidence="1 2" key="1">
    <citation type="journal article" date="2014" name="Mol. Biol. Evol.">
        <title>Massive expansion of Ubiquitination-related gene families within the Chlamydiae.</title>
        <authorList>
            <person name="Domman D."/>
            <person name="Collingro A."/>
            <person name="Lagkouvardos I."/>
            <person name="Gehre L."/>
            <person name="Weinmaier T."/>
            <person name="Rattei T."/>
            <person name="Subtil A."/>
            <person name="Horn M."/>
        </authorList>
    </citation>
    <scope>NUCLEOTIDE SEQUENCE [LARGE SCALE GENOMIC DNA]</scope>
    <source>
        <strain evidence="1 2">OEW1</strain>
    </source>
</reference>
<name>A0A0C1EAL9_9BACT</name>
<evidence type="ECO:0000313" key="1">
    <source>
        <dbReference type="EMBL" id="KIA78127.1"/>
    </source>
</evidence>
<dbReference type="Proteomes" id="UP000031307">
    <property type="component" value="Unassembled WGS sequence"/>
</dbReference>
<sequence>MNTELSHVITQEFVELYFLSENLLAKTYTSFLQLLVKLPGELFQDSEPVGRRHVTWISKLDGTRWHFIFTLAQNDCFLEMQTRLPLESFSNCKIHLPIIPNIYWPILPIGEKNEDFEAESQNDGMQGLADFLTKILHVNHFEDVNAESFAKLIALISDGYRDYGGGFQKASDARAHKSLIWQFVNHFFSRSEKSKRVEMMTSAILNFQDKEGEKSAKMCLTMACNACLSIKPHVKTHELDQIYEVLTARTKIENPHSIFSLIQEGISEWGMSFEEVMQIQQCFAIVALGVRRPSFKKKRLHVIMTKHEGAPAIKIQEEGKSIFLPLEPCSGFNLCLELMSNRPSTVEYLEKVLDAYLPINSFDLNERSQLSDNAHYLQFFLKSLEETIRFKGFGNEPFSYILSYYLLAACQTCNPTIVSLELLLKKHVNLLEMVQDPLKKINLGYQMVNLLIYSRFEPWASSALIMYRHFQNYSPRSLPLVAWVWALAGIQSPKAYQLVMDIWKKSPPSLNQNEAYHIDMLYKFIQIDLKLSLDLYKSLCALPVANAECRYKLFLDLAEVFLNANTFSFVEYLKASFPFLKEKDLVFHLTPFRIKSDHVFSRIFTCLIEKKYYTMACSLLFILTEQKIVEPSEDPVWDTIFNKMIQIKDMPKAISLWEEGKRHCAWTRTNLSLVISLAENLFHANDSNWNIEKKEILNFICSHSKANPRITSLVDSVIKDGGKHVIAKEVPESYLAFISKIDQMKIVLNALKFEIDQGHYVQAAEGLLKIFQYPQKITIKIFRRFFSQIVENPEHLKDSNLMDVVFKILLENEFNTLFKDDKNEKVTWILRFFQILTGETTTGQFSRNQQRLFELLLRDVFSNGHMNGYPNQAIACLQTLLLFKEIPASLRKCLKLINLNLLEFSLSLPIKTMFAELVQFLINHQCLPTHAEIFLKRMNRLSLNYLKSSQVSEEILGFHHLWKDYAHKKDVAKLNPEVLEILISRLIDISQIAFAHFWTEQILKYFSGNSSIKMLLRLGVSLNQSFPAELYHLLALFYEKKWKDPQSKKAAWKVLAEDCITKKHLDPIFILIEKQGKNVIADLVEYAAVLVEPFLTSPCQSEEDLDLFFSLVQVGKLNEPLYWLDLIEKIQRNKSQRLKENFLGIFKQKIIEEDILKNDPDEKAACLLNCIPLFESLPSFDPNQWYQDSSITHFFKDERLIAQRKAFYLHLSEHKNFIHPIEKLIQHNKLKNILEGCKALVVAFENEPMCLKKEQFLLTLLKRSYNPQNAGQRQVIQEMLKVLDVYATKTDTQWVDLVMEACILHPNLVIRGKFSILKHRLLPVKGSDCFEIFCRWMELPSQDENFIKVIFEILESPQALQFLSQDQIDQTVIRWIYVCLKNKKLFAIDLFYQYFLKFEKSPKEKAECVAEAAKIILQYNEENATKFVHIKYFNAMLYLWLKQSSEDSYLEKRKHLPKEERDRFLLDVLFDCHEPGIQSNPDQLARIERIFPQPFPHFLTPIIYERIFEFTEVFFCSLCPEDLPRMYYGTFSYYLNRFSALLWDLYPYSPVPNRASYFHNVMLDLIEKLIHFDYRDFPYALNKILHTMLMKNRAPIDIERFCKIFLCVNGSFPEGAELAREKVTSIVEWAIKMLGNKPDFESKCLSILIFKNYSRILVKKNIETYFEYLDFILAQMGMEELIREIEDLLYTQGILLSPTGEVSIDESRPFFVFMMEQKKVKHYACEPLIKFLMHYLIMRIPINFGKKALIYWLEQLTTLFLKDIIISFILTWIK</sequence>